<gene>
    <name evidence="2" type="ORF">ADEAN_000346900</name>
</gene>
<accession>S9VB78</accession>
<sequence>MSIMMFRDFLRLQRWERAVLKRDFQGDGMFTRAFRMIPWSGVAMFVFIMLFFGIDLGAGVTQTASQLREKKNEAQATIELEKVKARQWSVEQVKNFREGEGEVPKASWTEGGPRSIA</sequence>
<feature type="transmembrane region" description="Helical" evidence="1">
    <location>
        <begin position="37"/>
        <end position="61"/>
    </location>
</feature>
<keyword evidence="1" id="KW-0472">Membrane</keyword>
<keyword evidence="3" id="KW-1185">Reference proteome</keyword>
<dbReference type="OrthoDB" id="261590at2759"/>
<name>S9VB78_9TRYP</name>
<keyword evidence="1" id="KW-0812">Transmembrane</keyword>
<dbReference type="EMBL" id="LR877150">
    <property type="protein sequence ID" value="CAD2216011.1"/>
    <property type="molecule type" value="Genomic_DNA"/>
</dbReference>
<keyword evidence="1" id="KW-1133">Transmembrane helix</keyword>
<proteinExistence type="predicted"/>
<protein>
    <submittedName>
        <fullName evidence="2">Uncharacterized protein</fullName>
    </submittedName>
</protein>
<organism evidence="2 3">
    <name type="scientific">Angomonas deanei</name>
    <dbReference type="NCBI Taxonomy" id="59799"/>
    <lineage>
        <taxon>Eukaryota</taxon>
        <taxon>Discoba</taxon>
        <taxon>Euglenozoa</taxon>
        <taxon>Kinetoplastea</taxon>
        <taxon>Metakinetoplastina</taxon>
        <taxon>Trypanosomatida</taxon>
        <taxon>Trypanosomatidae</taxon>
        <taxon>Strigomonadinae</taxon>
        <taxon>Angomonas</taxon>
    </lineage>
</organism>
<reference evidence="2 3" key="1">
    <citation type="submission" date="2020-08" db="EMBL/GenBank/DDBJ databases">
        <authorList>
            <person name="Newling K."/>
            <person name="Davey J."/>
            <person name="Forrester S."/>
        </authorList>
    </citation>
    <scope>NUCLEOTIDE SEQUENCE [LARGE SCALE GENOMIC DNA]</scope>
    <source>
        <strain evidence="3">Crithidia deanei Carvalho (ATCC PRA-265)</strain>
    </source>
</reference>
<evidence type="ECO:0000313" key="2">
    <source>
        <dbReference type="EMBL" id="CAD2216011.1"/>
    </source>
</evidence>
<dbReference type="Proteomes" id="UP000515908">
    <property type="component" value="Chromosome 06"/>
</dbReference>
<evidence type="ECO:0000256" key="1">
    <source>
        <dbReference type="SAM" id="Phobius"/>
    </source>
</evidence>
<evidence type="ECO:0000313" key="3">
    <source>
        <dbReference type="Proteomes" id="UP000515908"/>
    </source>
</evidence>
<dbReference type="VEuPathDB" id="TriTrypDB:ADEAN_000346900"/>
<dbReference type="AlphaFoldDB" id="S9VB78"/>